<name>F2DXU7_HORVV</name>
<feature type="region of interest" description="Disordered" evidence="1">
    <location>
        <begin position="1"/>
        <end position="37"/>
    </location>
</feature>
<reference evidence="3" key="4">
    <citation type="submission" date="2022-01" db="UniProtKB">
        <authorList>
            <consortium name="EnsemblPlants"/>
        </authorList>
    </citation>
    <scope>IDENTIFICATION</scope>
    <source>
        <strain evidence="3">subsp. vulgare</strain>
    </source>
</reference>
<evidence type="ECO:0000313" key="3">
    <source>
        <dbReference type="EnsemblPlants" id="HORVU.MOREX.r3.6HG0596340.1"/>
    </source>
</evidence>
<feature type="region of interest" description="Disordered" evidence="1">
    <location>
        <begin position="52"/>
        <end position="89"/>
    </location>
</feature>
<evidence type="ECO:0000313" key="2">
    <source>
        <dbReference type="EMBL" id="BAJ99918.1"/>
    </source>
</evidence>
<evidence type="ECO:0000256" key="1">
    <source>
        <dbReference type="SAM" id="MobiDB-lite"/>
    </source>
</evidence>
<keyword evidence="4" id="KW-1185">Reference proteome</keyword>
<reference evidence="2" key="1">
    <citation type="journal article" date="2011" name="Plant Physiol.">
        <title>Comprehensive sequence analysis of 24,783 barley full-length cDNAs derived from 12 clone libraries.</title>
        <authorList>
            <person name="Matsumoto T."/>
            <person name="Tanaka T."/>
            <person name="Sakai H."/>
            <person name="Amano N."/>
            <person name="Kanamori H."/>
            <person name="Kurita K."/>
            <person name="Kikuta A."/>
            <person name="Kamiya K."/>
            <person name="Yamamoto M."/>
            <person name="Ikawa H."/>
            <person name="Fujii N."/>
            <person name="Hori K."/>
            <person name="Itoh T."/>
            <person name="Sato K."/>
        </authorList>
    </citation>
    <scope>NUCLEOTIDE SEQUENCE</scope>
</reference>
<dbReference type="AlphaFoldDB" id="F2DXU7"/>
<reference evidence="3" key="3">
    <citation type="submission" date="2020-10" db="EMBL/GenBank/DDBJ databases">
        <authorList>
            <person name="Scholz U."/>
            <person name="Mascher M."/>
            <person name="Fiebig A."/>
        </authorList>
    </citation>
    <scope>NUCLEOTIDE SEQUENCE [LARGE SCALE GENOMIC DNA]</scope>
    <source>
        <strain evidence="3">cv. Morex</strain>
    </source>
</reference>
<dbReference type="Proteomes" id="UP000011116">
    <property type="component" value="Chromosome 6H"/>
</dbReference>
<reference evidence="4" key="2">
    <citation type="journal article" date="2012" name="Nature">
        <title>A physical, genetic and functional sequence assembly of the barley genome.</title>
        <authorList>
            <consortium name="The International Barley Genome Sequencing Consortium"/>
            <person name="Mayer K.F."/>
            <person name="Waugh R."/>
            <person name="Brown J.W."/>
            <person name="Schulman A."/>
            <person name="Langridge P."/>
            <person name="Platzer M."/>
            <person name="Fincher G.B."/>
            <person name="Muehlbauer G.J."/>
            <person name="Sato K."/>
            <person name="Close T.J."/>
            <person name="Wise R.P."/>
            <person name="Stein N."/>
        </authorList>
    </citation>
    <scope>NUCLEOTIDE SEQUENCE [LARGE SCALE GENOMIC DNA]</scope>
    <source>
        <strain evidence="4">cv. Morex</strain>
    </source>
</reference>
<organism evidence="2">
    <name type="scientific">Hordeum vulgare subsp. vulgare</name>
    <name type="common">Domesticated barley</name>
    <dbReference type="NCBI Taxonomy" id="112509"/>
    <lineage>
        <taxon>Eukaryota</taxon>
        <taxon>Viridiplantae</taxon>
        <taxon>Streptophyta</taxon>
        <taxon>Embryophyta</taxon>
        <taxon>Tracheophyta</taxon>
        <taxon>Spermatophyta</taxon>
        <taxon>Magnoliopsida</taxon>
        <taxon>Liliopsida</taxon>
        <taxon>Poales</taxon>
        <taxon>Poaceae</taxon>
        <taxon>BOP clade</taxon>
        <taxon>Pooideae</taxon>
        <taxon>Triticodae</taxon>
        <taxon>Triticeae</taxon>
        <taxon>Hordeinae</taxon>
        <taxon>Hordeum</taxon>
    </lineage>
</organism>
<dbReference type="Gramene" id="HORVU.MOREX.r3.6HG0596340.1">
    <property type="protein sequence ID" value="HORVU.MOREX.r3.6HG0596340.1"/>
    <property type="gene ID" value="HORVU.MOREX.r3.6HG0596340"/>
</dbReference>
<sequence>MPYTARSPHGRPLSGEAPDHDVPMEGEGGGVEDGRGRWSPVLLCPLPLSARSKKHQAPHLHHVSSPTSATPRRAHGAESRKHDAGCGGVRRARPVVFSL</sequence>
<protein>
    <submittedName>
        <fullName evidence="2">Predicted protein</fullName>
    </submittedName>
</protein>
<proteinExistence type="evidence at transcript level"/>
<evidence type="ECO:0000313" key="4">
    <source>
        <dbReference type="Proteomes" id="UP000011116"/>
    </source>
</evidence>
<dbReference type="EnsemblPlants" id="HORVU.MOREX.r3.6HG0596340.1">
    <property type="protein sequence ID" value="HORVU.MOREX.r3.6HG0596340.1"/>
    <property type="gene ID" value="HORVU.MOREX.r3.6HG0596340"/>
</dbReference>
<feature type="compositionally biased region" description="Basic and acidic residues" evidence="1">
    <location>
        <begin position="75"/>
        <end position="84"/>
    </location>
</feature>
<feature type="compositionally biased region" description="Basic residues" evidence="1">
    <location>
        <begin position="52"/>
        <end position="62"/>
    </location>
</feature>
<dbReference type="EMBL" id="AK368715">
    <property type="protein sequence ID" value="BAJ99918.1"/>
    <property type="molecule type" value="mRNA"/>
</dbReference>
<accession>F2DXU7</accession>